<gene>
    <name evidence="2" type="ORF">FVF58_07330</name>
</gene>
<dbReference type="Pfam" id="PF01872">
    <property type="entry name" value="RibD_C"/>
    <property type="match status" value="1"/>
</dbReference>
<evidence type="ECO:0000259" key="1">
    <source>
        <dbReference type="Pfam" id="PF01872"/>
    </source>
</evidence>
<evidence type="ECO:0000313" key="2">
    <source>
        <dbReference type="EMBL" id="KAA1013556.1"/>
    </source>
</evidence>
<dbReference type="GO" id="GO:0008703">
    <property type="term" value="F:5-amino-6-(5-phosphoribosylamino)uracil reductase activity"/>
    <property type="evidence" value="ECO:0007669"/>
    <property type="project" value="InterPro"/>
</dbReference>
<sequence length="208" mass="22784">MRKLTVSAFISLDGVIQSPGGPKEDPSGEFRLGGWMVPYADEAIRQHLQDLLSQPFELLLGGCTYDIFAAYWPRVPADSKSRAIADLFNSVPKHVATHRSGTLDWQNSHALEGDLADAIRALKRQDGAYLLTFGSSDMVRQLLAAGLVDELRLLIYPIMLGRGKRLFGDNALASAFTLTRSTSTPGGVLITRYTRNGEVRTGAFEEVD</sequence>
<dbReference type="Gene3D" id="3.40.430.10">
    <property type="entry name" value="Dihydrofolate Reductase, subunit A"/>
    <property type="match status" value="1"/>
</dbReference>
<dbReference type="InterPro" id="IPR050765">
    <property type="entry name" value="Riboflavin_Biosynth_HTPR"/>
</dbReference>
<name>A0A5B0HDY3_9BURK</name>
<feature type="domain" description="Bacterial bifunctional deaminase-reductase C-terminal" evidence="1">
    <location>
        <begin position="2"/>
        <end position="189"/>
    </location>
</feature>
<dbReference type="InterPro" id="IPR024072">
    <property type="entry name" value="DHFR-like_dom_sf"/>
</dbReference>
<dbReference type="GO" id="GO:0009231">
    <property type="term" value="P:riboflavin biosynthetic process"/>
    <property type="evidence" value="ECO:0007669"/>
    <property type="project" value="InterPro"/>
</dbReference>
<evidence type="ECO:0000313" key="3">
    <source>
        <dbReference type="Proteomes" id="UP000325273"/>
    </source>
</evidence>
<keyword evidence="3" id="KW-1185">Reference proteome</keyword>
<dbReference type="AlphaFoldDB" id="A0A5B0HDY3"/>
<dbReference type="PANTHER" id="PTHR38011:SF2">
    <property type="entry name" value="BIFUNCTIONAL DEAMINASE-REDUCTASE DOMAIN PROTEIN"/>
    <property type="match status" value="1"/>
</dbReference>
<dbReference type="PANTHER" id="PTHR38011">
    <property type="entry name" value="DIHYDROFOLATE REDUCTASE FAMILY PROTEIN (AFU_ORTHOLOGUE AFUA_8G06820)"/>
    <property type="match status" value="1"/>
</dbReference>
<protein>
    <submittedName>
        <fullName evidence="2">Dihydrofolate reductase family protein</fullName>
    </submittedName>
</protein>
<comment type="caution">
    <text evidence="2">The sequence shown here is derived from an EMBL/GenBank/DDBJ whole genome shotgun (WGS) entry which is preliminary data.</text>
</comment>
<dbReference type="Proteomes" id="UP000325273">
    <property type="component" value="Unassembled WGS sequence"/>
</dbReference>
<dbReference type="SUPFAM" id="SSF53597">
    <property type="entry name" value="Dihydrofolate reductase-like"/>
    <property type="match status" value="1"/>
</dbReference>
<dbReference type="RefSeq" id="WP_149669239.1">
    <property type="nucleotide sequence ID" value="NZ_VTUZ01000004.1"/>
</dbReference>
<organism evidence="2 3">
    <name type="scientific">Paraburkholderia panacisoli</name>
    <dbReference type="NCBI Taxonomy" id="2603818"/>
    <lineage>
        <taxon>Bacteria</taxon>
        <taxon>Pseudomonadati</taxon>
        <taxon>Pseudomonadota</taxon>
        <taxon>Betaproteobacteria</taxon>
        <taxon>Burkholderiales</taxon>
        <taxon>Burkholderiaceae</taxon>
        <taxon>Paraburkholderia</taxon>
    </lineage>
</organism>
<dbReference type="EMBL" id="VTUZ01000004">
    <property type="protein sequence ID" value="KAA1013556.1"/>
    <property type="molecule type" value="Genomic_DNA"/>
</dbReference>
<dbReference type="InterPro" id="IPR002734">
    <property type="entry name" value="RibDG_C"/>
</dbReference>
<reference evidence="2 3" key="1">
    <citation type="submission" date="2019-08" db="EMBL/GenBank/DDBJ databases">
        <title>Paraburkholderia sp. DCY113.</title>
        <authorList>
            <person name="Kang J."/>
        </authorList>
    </citation>
    <scope>NUCLEOTIDE SEQUENCE [LARGE SCALE GENOMIC DNA]</scope>
    <source>
        <strain evidence="2 3">DCY113</strain>
    </source>
</reference>
<accession>A0A5B0HDY3</accession>
<proteinExistence type="predicted"/>